<keyword evidence="4" id="KW-1133">Transmembrane helix</keyword>
<keyword evidence="1" id="KW-0479">Metal-binding</keyword>
<dbReference type="Proteomes" id="UP000249886">
    <property type="component" value="Unassembled WGS sequence"/>
</dbReference>
<sequence>MKTSASTLWCLKIAAFITFGTVALGAVVCATYSSAACPNWPGCYFGQILPRGELNPIIEFTHRVFAMSTLPALLVAAVMARKHPLRVVRVLPWFAVAGALGAGIFGMFTIKTGLTPIQGMADLWCALMSLVTIVITLVAARRVELEQNRRIAQLAYGVLGGLFVLHGLGVLTAAAGSYTRCMGWPLWLVNDMDKTPALQLARVGLAVIILVGMGVLAWRTKMVLPLAMLLAVELILGVIIRVNGLNGLLGSLYGITAVTIVATVAWVAGRYRL</sequence>
<feature type="transmembrane region" description="Helical" evidence="4">
    <location>
        <begin position="223"/>
        <end position="242"/>
    </location>
</feature>
<evidence type="ECO:0000256" key="2">
    <source>
        <dbReference type="ARBA" id="ARBA00023002"/>
    </source>
</evidence>
<dbReference type="InterPro" id="IPR050450">
    <property type="entry name" value="COX15/CtaA_HemeA_synthase"/>
</dbReference>
<keyword evidence="4" id="KW-0472">Membrane</keyword>
<gene>
    <name evidence="5" type="ORF">NCTC10254_01312</name>
</gene>
<dbReference type="GO" id="GO:0046872">
    <property type="term" value="F:metal ion binding"/>
    <property type="evidence" value="ECO:0007669"/>
    <property type="project" value="UniProtKB-KW"/>
</dbReference>
<evidence type="ECO:0000313" key="5">
    <source>
        <dbReference type="EMBL" id="SPW28343.1"/>
    </source>
</evidence>
<evidence type="ECO:0000256" key="3">
    <source>
        <dbReference type="ARBA" id="ARBA00023004"/>
    </source>
</evidence>
<feature type="transmembrane region" description="Helical" evidence="4">
    <location>
        <begin position="152"/>
        <end position="176"/>
    </location>
</feature>
<name>A0A6H9XDN5_9CORY</name>
<evidence type="ECO:0000313" key="6">
    <source>
        <dbReference type="Proteomes" id="UP000249886"/>
    </source>
</evidence>
<protein>
    <submittedName>
        <fullName evidence="5">Cytochrome oxidase assembly protein</fullName>
    </submittedName>
</protein>
<reference evidence="5 6" key="1">
    <citation type="submission" date="2018-06" db="EMBL/GenBank/DDBJ databases">
        <authorList>
            <consortium name="Pathogen Informatics"/>
            <person name="Doyle S."/>
        </authorList>
    </citation>
    <scope>NUCLEOTIDE SEQUENCE [LARGE SCALE GENOMIC DNA]</scope>
    <source>
        <strain evidence="5 6">NCTC10254</strain>
    </source>
</reference>
<comment type="caution">
    <text evidence="5">The sequence shown here is derived from an EMBL/GenBank/DDBJ whole genome shotgun (WGS) entry which is preliminary data.</text>
</comment>
<organism evidence="5 6">
    <name type="scientific">Corynebacterium matruchotii</name>
    <dbReference type="NCBI Taxonomy" id="43768"/>
    <lineage>
        <taxon>Bacteria</taxon>
        <taxon>Bacillati</taxon>
        <taxon>Actinomycetota</taxon>
        <taxon>Actinomycetes</taxon>
        <taxon>Mycobacteriales</taxon>
        <taxon>Corynebacteriaceae</taxon>
        <taxon>Corynebacterium</taxon>
    </lineage>
</organism>
<evidence type="ECO:0000256" key="4">
    <source>
        <dbReference type="SAM" id="Phobius"/>
    </source>
</evidence>
<dbReference type="AlphaFoldDB" id="A0A6H9XDN5"/>
<feature type="transmembrane region" description="Helical" evidence="4">
    <location>
        <begin position="248"/>
        <end position="268"/>
    </location>
</feature>
<evidence type="ECO:0000256" key="1">
    <source>
        <dbReference type="ARBA" id="ARBA00022723"/>
    </source>
</evidence>
<accession>A0A6H9XDN5</accession>
<feature type="transmembrane region" description="Helical" evidence="4">
    <location>
        <begin position="196"/>
        <end position="216"/>
    </location>
</feature>
<keyword evidence="3" id="KW-0408">Iron</keyword>
<dbReference type="RefSeq" id="WP_005526422.1">
    <property type="nucleotide sequence ID" value="NZ_CP050134.2"/>
</dbReference>
<dbReference type="EMBL" id="UARK01000007">
    <property type="protein sequence ID" value="SPW28343.1"/>
    <property type="molecule type" value="Genomic_DNA"/>
</dbReference>
<proteinExistence type="predicted"/>
<feature type="transmembrane region" description="Helical" evidence="4">
    <location>
        <begin position="90"/>
        <end position="109"/>
    </location>
</feature>
<feature type="transmembrane region" description="Helical" evidence="4">
    <location>
        <begin position="60"/>
        <end position="78"/>
    </location>
</feature>
<keyword evidence="2" id="KW-0560">Oxidoreductase</keyword>
<dbReference type="PANTHER" id="PTHR35457">
    <property type="entry name" value="HEME A SYNTHASE"/>
    <property type="match status" value="1"/>
</dbReference>
<dbReference type="GO" id="GO:0016491">
    <property type="term" value="F:oxidoreductase activity"/>
    <property type="evidence" value="ECO:0007669"/>
    <property type="project" value="UniProtKB-KW"/>
</dbReference>
<keyword evidence="4" id="KW-0812">Transmembrane</keyword>
<feature type="transmembrane region" description="Helical" evidence="4">
    <location>
        <begin position="121"/>
        <end position="140"/>
    </location>
</feature>
<dbReference type="PANTHER" id="PTHR35457:SF1">
    <property type="entry name" value="HEME A SYNTHASE"/>
    <property type="match status" value="1"/>
</dbReference>